<evidence type="ECO:0000259" key="2">
    <source>
        <dbReference type="Pfam" id="PF00465"/>
    </source>
</evidence>
<keyword evidence="1" id="KW-0560">Oxidoreductase</keyword>
<dbReference type="GO" id="GO:0005739">
    <property type="term" value="C:mitochondrion"/>
    <property type="evidence" value="ECO:0007669"/>
    <property type="project" value="TreeGrafter"/>
</dbReference>
<dbReference type="EMBL" id="JANPWZ010001583">
    <property type="protein sequence ID" value="KAJ3564711.1"/>
    <property type="molecule type" value="Genomic_DNA"/>
</dbReference>
<sequence>MASKSLSAQTQYLAKLEATLGEKHVGTWIGVKPHSPYDDLVEILRDIKAKEADCLVTLGGGSLTDSAKFIVYVLENGVDAVDDVIKMEKALANTGNAPRVSLVFIPTTLSGADAVYAPWDVRKAGGPGSGPVSNDS</sequence>
<dbReference type="GO" id="GO:0046872">
    <property type="term" value="F:metal ion binding"/>
    <property type="evidence" value="ECO:0007669"/>
    <property type="project" value="InterPro"/>
</dbReference>
<accession>A0A9W8N9F6</accession>
<dbReference type="PANTHER" id="PTHR11496">
    <property type="entry name" value="ALCOHOL DEHYDROGENASE"/>
    <property type="match status" value="1"/>
</dbReference>
<dbReference type="VEuPathDB" id="FungiDB:F4678DRAFT_449493"/>
<dbReference type="Pfam" id="PF00465">
    <property type="entry name" value="Fe-ADH"/>
    <property type="match status" value="1"/>
</dbReference>
<feature type="domain" description="Alcohol dehydrogenase iron-type/glycerol dehydrogenase GldA" evidence="2">
    <location>
        <begin position="4"/>
        <end position="110"/>
    </location>
</feature>
<comment type="caution">
    <text evidence="3">The sequence shown here is derived from an EMBL/GenBank/DDBJ whole genome shotgun (WGS) entry which is preliminary data.</text>
</comment>
<gene>
    <name evidence="3" type="ORF">NPX13_g7749</name>
</gene>
<proteinExistence type="predicted"/>
<keyword evidence="4" id="KW-1185">Reference proteome</keyword>
<evidence type="ECO:0000256" key="1">
    <source>
        <dbReference type="ARBA" id="ARBA00023002"/>
    </source>
</evidence>
<dbReference type="SUPFAM" id="SSF56796">
    <property type="entry name" value="Dehydroquinate synthase-like"/>
    <property type="match status" value="1"/>
</dbReference>
<dbReference type="PANTHER" id="PTHR11496:SF107">
    <property type="entry name" value="ALCOHOL DEHYDROGENASE, PUTATIVE (AFU_ORTHOLOGUE AFUA_1G06800)-RELATED"/>
    <property type="match status" value="1"/>
</dbReference>
<dbReference type="InterPro" id="IPR039697">
    <property type="entry name" value="Alcohol_dehydrogenase_Fe"/>
</dbReference>
<name>A0A9W8N9F6_9PEZI</name>
<evidence type="ECO:0000313" key="4">
    <source>
        <dbReference type="Proteomes" id="UP001148614"/>
    </source>
</evidence>
<dbReference type="InterPro" id="IPR001670">
    <property type="entry name" value="ADH_Fe/GldA"/>
</dbReference>
<dbReference type="Proteomes" id="UP001148614">
    <property type="component" value="Unassembled WGS sequence"/>
</dbReference>
<reference evidence="3" key="1">
    <citation type="submission" date="2022-07" db="EMBL/GenBank/DDBJ databases">
        <title>Genome Sequence of Xylaria arbuscula.</title>
        <authorList>
            <person name="Buettner E."/>
        </authorList>
    </citation>
    <scope>NUCLEOTIDE SEQUENCE</scope>
    <source>
        <strain evidence="3">VT107</strain>
    </source>
</reference>
<dbReference type="GO" id="GO:0004022">
    <property type="term" value="F:alcohol dehydrogenase (NAD+) activity"/>
    <property type="evidence" value="ECO:0007669"/>
    <property type="project" value="TreeGrafter"/>
</dbReference>
<organism evidence="3 4">
    <name type="scientific">Xylaria arbuscula</name>
    <dbReference type="NCBI Taxonomy" id="114810"/>
    <lineage>
        <taxon>Eukaryota</taxon>
        <taxon>Fungi</taxon>
        <taxon>Dikarya</taxon>
        <taxon>Ascomycota</taxon>
        <taxon>Pezizomycotina</taxon>
        <taxon>Sordariomycetes</taxon>
        <taxon>Xylariomycetidae</taxon>
        <taxon>Xylariales</taxon>
        <taxon>Xylariaceae</taxon>
        <taxon>Xylaria</taxon>
    </lineage>
</organism>
<protein>
    <recommendedName>
        <fullName evidence="2">Alcohol dehydrogenase iron-type/glycerol dehydrogenase GldA domain-containing protein</fullName>
    </recommendedName>
</protein>
<evidence type="ECO:0000313" key="3">
    <source>
        <dbReference type="EMBL" id="KAJ3564711.1"/>
    </source>
</evidence>
<dbReference type="AlphaFoldDB" id="A0A9W8N9F6"/>
<dbReference type="Gene3D" id="3.40.50.1970">
    <property type="match status" value="1"/>
</dbReference>